<name>A0A6M0IMV0_9BACT</name>
<feature type="transmembrane region" description="Helical" evidence="1">
    <location>
        <begin position="7"/>
        <end position="27"/>
    </location>
</feature>
<feature type="transmembrane region" description="Helical" evidence="1">
    <location>
        <begin position="33"/>
        <end position="50"/>
    </location>
</feature>
<dbReference type="EMBL" id="JAAGNZ010000001">
    <property type="protein sequence ID" value="NEU68253.1"/>
    <property type="molecule type" value="Genomic_DNA"/>
</dbReference>
<evidence type="ECO:0000256" key="1">
    <source>
        <dbReference type="SAM" id="Phobius"/>
    </source>
</evidence>
<dbReference type="RefSeq" id="WP_164039914.1">
    <property type="nucleotide sequence ID" value="NZ_JAAGNZ010000001.1"/>
</dbReference>
<reference evidence="2 3" key="1">
    <citation type="submission" date="2020-02" db="EMBL/GenBank/DDBJ databases">
        <title>Draft genome sequence of two Spirosoma agri KCTC 52727 and Spirosoma terrae KCTC 52035.</title>
        <authorList>
            <person name="Rojas J."/>
            <person name="Ambika Manirajan B."/>
            <person name="Ratering S."/>
            <person name="Suarez C."/>
            <person name="Schnell S."/>
        </authorList>
    </citation>
    <scope>NUCLEOTIDE SEQUENCE [LARGE SCALE GENOMIC DNA]</scope>
    <source>
        <strain evidence="2 3">KCTC 52727</strain>
    </source>
</reference>
<keyword evidence="1" id="KW-0812">Transmembrane</keyword>
<accession>A0A6M0IMV0</accession>
<protein>
    <submittedName>
        <fullName evidence="2">Uncharacterized protein</fullName>
    </submittedName>
</protein>
<comment type="caution">
    <text evidence="2">The sequence shown here is derived from an EMBL/GenBank/DDBJ whole genome shotgun (WGS) entry which is preliminary data.</text>
</comment>
<organism evidence="2 3">
    <name type="scientific">Spirosoma agri</name>
    <dbReference type="NCBI Taxonomy" id="1987381"/>
    <lineage>
        <taxon>Bacteria</taxon>
        <taxon>Pseudomonadati</taxon>
        <taxon>Bacteroidota</taxon>
        <taxon>Cytophagia</taxon>
        <taxon>Cytophagales</taxon>
        <taxon>Cytophagaceae</taxon>
        <taxon>Spirosoma</taxon>
    </lineage>
</organism>
<keyword evidence="1" id="KW-1133">Transmembrane helix</keyword>
<dbReference type="Proteomes" id="UP000477386">
    <property type="component" value="Unassembled WGS sequence"/>
</dbReference>
<keyword evidence="3" id="KW-1185">Reference proteome</keyword>
<proteinExistence type="predicted"/>
<evidence type="ECO:0000313" key="2">
    <source>
        <dbReference type="EMBL" id="NEU68253.1"/>
    </source>
</evidence>
<keyword evidence="1" id="KW-0472">Membrane</keyword>
<gene>
    <name evidence="2" type="ORF">GK091_15280</name>
</gene>
<sequence length="61" mass="7063">MTLERILLYFAFFVFSALCFNGIRWLLNQPSDLLLVIAGLTVILYAYITIKTKAFTKNPFK</sequence>
<dbReference type="AlphaFoldDB" id="A0A6M0IMV0"/>
<evidence type="ECO:0000313" key="3">
    <source>
        <dbReference type="Proteomes" id="UP000477386"/>
    </source>
</evidence>